<evidence type="ECO:0000256" key="14">
    <source>
        <dbReference type="SAM" id="Phobius"/>
    </source>
</evidence>
<keyword evidence="12" id="KW-0325">Glycoprotein</keyword>
<dbReference type="GO" id="GO:0005886">
    <property type="term" value="C:plasma membrane"/>
    <property type="evidence" value="ECO:0007669"/>
    <property type="project" value="UniProtKB-SubCell"/>
</dbReference>
<keyword evidence="8 14" id="KW-0812">Transmembrane</keyword>
<evidence type="ECO:0000256" key="13">
    <source>
        <dbReference type="SAM" id="MobiDB-lite"/>
    </source>
</evidence>
<dbReference type="EMBL" id="FOAD01000001">
    <property type="protein sequence ID" value="SEK48061.1"/>
    <property type="molecule type" value="Genomic_DNA"/>
</dbReference>
<dbReference type="GO" id="GO:0030115">
    <property type="term" value="C:S-layer"/>
    <property type="evidence" value="ECO:0007669"/>
    <property type="project" value="UniProtKB-SubCell"/>
</dbReference>
<dbReference type="InterPro" id="IPR057149">
    <property type="entry name" value="DUF7827"/>
</dbReference>
<feature type="region of interest" description="Disordered" evidence="13">
    <location>
        <begin position="776"/>
        <end position="841"/>
    </location>
</feature>
<evidence type="ECO:0000259" key="15">
    <source>
        <dbReference type="Pfam" id="PF18204"/>
    </source>
</evidence>
<dbReference type="AlphaFoldDB" id="A0A1H7HCS1"/>
<evidence type="ECO:0000313" key="17">
    <source>
        <dbReference type="EMBL" id="SEK48061.1"/>
    </source>
</evidence>
<dbReference type="NCBIfam" id="NF041335">
    <property type="entry name" value="surf_glcprot_Halo"/>
    <property type="match status" value="1"/>
</dbReference>
<keyword evidence="5" id="KW-0134">Cell wall</keyword>
<dbReference type="InterPro" id="IPR026371">
    <property type="entry name" value="PGF_CTERM"/>
</dbReference>
<keyword evidence="4" id="KW-1003">Cell membrane</keyword>
<feature type="domain" description="PGF-CTERM archaeal protein-sorting signal" evidence="15">
    <location>
        <begin position="841"/>
        <end position="863"/>
    </location>
</feature>
<evidence type="ECO:0000256" key="9">
    <source>
        <dbReference type="ARBA" id="ARBA00022729"/>
    </source>
</evidence>
<dbReference type="NCBIfam" id="TIGR04207">
    <property type="entry name" value="halo_sig_pep"/>
    <property type="match status" value="1"/>
</dbReference>
<dbReference type="InterPro" id="IPR026452">
    <property type="entry name" value="Surf_glycop_sig_pep"/>
</dbReference>
<dbReference type="Proteomes" id="UP000183894">
    <property type="component" value="Unassembled WGS sequence"/>
</dbReference>
<organism evidence="17 18">
    <name type="scientific">Haloferax larsenii</name>
    <dbReference type="NCBI Taxonomy" id="302484"/>
    <lineage>
        <taxon>Archaea</taxon>
        <taxon>Methanobacteriati</taxon>
        <taxon>Methanobacteriota</taxon>
        <taxon>Stenosarchaea group</taxon>
        <taxon>Halobacteria</taxon>
        <taxon>Halobacteriales</taxon>
        <taxon>Haloferacaceae</taxon>
        <taxon>Haloferax</taxon>
    </lineage>
</organism>
<feature type="transmembrane region" description="Helical" evidence="14">
    <location>
        <begin position="843"/>
        <end position="861"/>
    </location>
</feature>
<dbReference type="Pfam" id="PF18204">
    <property type="entry name" value="PGF-CTERM"/>
    <property type="match status" value="1"/>
</dbReference>
<comment type="subcellular location">
    <subcellularLocation>
        <location evidence="1">Cell membrane</location>
    </subcellularLocation>
    <subcellularLocation>
        <location evidence="2">Secreted</location>
        <location evidence="2">Cell wall</location>
        <location evidence="2">S-layer</location>
    </subcellularLocation>
</comment>
<keyword evidence="11 14" id="KW-0472">Membrane</keyword>
<keyword evidence="7" id="KW-0701">S-layer</keyword>
<proteinExistence type="inferred from homology"/>
<protein>
    <submittedName>
        <fullName evidence="17">PGF-CTERM protein/surface glycoprotein</fullName>
    </submittedName>
</protein>
<evidence type="ECO:0000256" key="4">
    <source>
        <dbReference type="ARBA" id="ARBA00022475"/>
    </source>
</evidence>
<evidence type="ECO:0000256" key="6">
    <source>
        <dbReference type="ARBA" id="ARBA00022525"/>
    </source>
</evidence>
<evidence type="ECO:0000256" key="3">
    <source>
        <dbReference type="ARBA" id="ARBA00009327"/>
    </source>
</evidence>
<dbReference type="RefSeq" id="WP_074791836.1">
    <property type="nucleotide sequence ID" value="NZ_FOAD01000001.1"/>
</dbReference>
<reference evidence="17 18" key="1">
    <citation type="submission" date="2016-10" db="EMBL/GenBank/DDBJ databases">
        <authorList>
            <person name="de Groot N.N."/>
        </authorList>
    </citation>
    <scope>NUCLEOTIDE SEQUENCE [LARGE SCALE GENOMIC DNA]</scope>
    <source>
        <strain evidence="17 18">CDM_5</strain>
    </source>
</reference>
<feature type="domain" description="DUF7827" evidence="16">
    <location>
        <begin position="402"/>
        <end position="514"/>
    </location>
</feature>
<evidence type="ECO:0000256" key="12">
    <source>
        <dbReference type="ARBA" id="ARBA00023180"/>
    </source>
</evidence>
<evidence type="ECO:0000256" key="1">
    <source>
        <dbReference type="ARBA" id="ARBA00004236"/>
    </source>
</evidence>
<feature type="compositionally biased region" description="Low complexity" evidence="13">
    <location>
        <begin position="778"/>
        <end position="827"/>
    </location>
</feature>
<evidence type="ECO:0000256" key="5">
    <source>
        <dbReference type="ARBA" id="ARBA00022512"/>
    </source>
</evidence>
<evidence type="ECO:0000256" key="11">
    <source>
        <dbReference type="ARBA" id="ARBA00023136"/>
    </source>
</evidence>
<keyword evidence="10 14" id="KW-1133">Transmembrane helix</keyword>
<sequence length="864" mass="90037">MTRNKQIRAVLLSALMVLSVFAGSIAFTGTAAATAQSVSVGSSTSFTSDTTNLTSVTVQDDATGSGDGAMHVFVDENGNGAFDSGEANVSNSSYSANPVNFANLSIAGLSEGDYTVHAFENASLNDGDNSFDSSVTISIDDTKPSLLSAIHYQNGSAKADGEVEVAFDENVKINSINLTDGEDFSDTSEDVNDNGRVVFQLSDVYTQDLEVEYTVEDDAGNEVSGTEDVTFAPVYVSGTNNNTAYKGSTVAVVSNNTNEDVAVEAVDEDNDYVFDGSTGTNSKVFLFDTSDRELDSYEFEFDSQTSSVDVRDLGLEVSVDDLNITDEDALEGSITANADGRTVDVVALDDDGDEVDGASQTLTLDGQGEADFDLGTLDAGDYTVEVTDTFSGVTVESDTVSVSKAKDSTSNFGTSVVTEQVGDIAEITVTMEGTDEVDVMIGGDNLGYTANATVEDGNDDGEVILLFNTYDADDADSFSVDDSDDSVTIEDANISTGVTTTLDAGDYDLEVSTGGDADNVGTLVLEERSTTSQKIWTAPTGADLTETEDVYDAIDNGNLTESDAVANGDFVVQQVSATGLEGAFDESDFDALTGSQFNVTVEQTNPGPNREAKVLGINSTSATVIADGDNDTYFIAYDLDDVSSSRTDYYDSNADQLAVEDDDAFNATFTVLEDGDLAEDDESVSAEYDVVEPTLDLDQDEFGVAAAAEQTVSGTASVAPGTALTIRVKSDGDTQPRFLKTSTAYVQADGTFSSAFDFSEQNENDTFEVTVSVDSGSAEDASADGVVGAAAEQTTSTPAETTDATETATETATATATATATETATEAATEEPAEETTESSTPGFGIAVALVALVAAALLAVRRD</sequence>
<evidence type="ECO:0000256" key="2">
    <source>
        <dbReference type="ARBA" id="ARBA00004237"/>
    </source>
</evidence>
<dbReference type="Pfam" id="PF25162">
    <property type="entry name" value="DUF7827"/>
    <property type="match status" value="1"/>
</dbReference>
<dbReference type="OrthoDB" id="325633at2157"/>
<evidence type="ECO:0000256" key="7">
    <source>
        <dbReference type="ARBA" id="ARBA00022601"/>
    </source>
</evidence>
<keyword evidence="6" id="KW-0964">Secreted</keyword>
<name>A0A1H7HCS1_HALLR</name>
<evidence type="ECO:0000259" key="16">
    <source>
        <dbReference type="Pfam" id="PF25162"/>
    </source>
</evidence>
<dbReference type="NCBIfam" id="TIGR04126">
    <property type="entry name" value="PGF_CTERM"/>
    <property type="match status" value="1"/>
</dbReference>
<keyword evidence="9" id="KW-0732">Signal</keyword>
<comment type="similarity">
    <text evidence="3">Belongs to the halobacterial S-layer protein family.</text>
</comment>
<gene>
    <name evidence="17" type="ORF">SAMN04488691_101550</name>
</gene>
<dbReference type="NCBIfam" id="NF045517">
    <property type="entry name" value="halo_surf_dom"/>
    <property type="match status" value="1"/>
</dbReference>
<feature type="compositionally biased region" description="Acidic residues" evidence="13">
    <location>
        <begin position="828"/>
        <end position="837"/>
    </location>
</feature>
<evidence type="ECO:0000256" key="10">
    <source>
        <dbReference type="ARBA" id="ARBA00022989"/>
    </source>
</evidence>
<evidence type="ECO:0000256" key="8">
    <source>
        <dbReference type="ARBA" id="ARBA00022692"/>
    </source>
</evidence>
<accession>A0A1H7HCS1</accession>
<evidence type="ECO:0000313" key="18">
    <source>
        <dbReference type="Proteomes" id="UP000183894"/>
    </source>
</evidence>